<feature type="region of interest" description="Disordered" evidence="1">
    <location>
        <begin position="113"/>
        <end position="155"/>
    </location>
</feature>
<feature type="compositionally biased region" description="Polar residues" evidence="1">
    <location>
        <begin position="770"/>
        <end position="780"/>
    </location>
</feature>
<dbReference type="SMART" id="SM01177">
    <property type="entry name" value="DUF4210"/>
    <property type="match status" value="1"/>
</dbReference>
<evidence type="ECO:0000313" key="4">
    <source>
        <dbReference type="Proteomes" id="UP001280581"/>
    </source>
</evidence>
<name>A0AAN6RF06_9PLEO</name>
<feature type="region of interest" description="Disordered" evidence="1">
    <location>
        <begin position="756"/>
        <end position="781"/>
    </location>
</feature>
<dbReference type="PANTHER" id="PTHR13199">
    <property type="entry name" value="GH03947P"/>
    <property type="match status" value="1"/>
</dbReference>
<evidence type="ECO:0000256" key="1">
    <source>
        <dbReference type="SAM" id="MobiDB-lite"/>
    </source>
</evidence>
<proteinExistence type="predicted"/>
<sequence length="830" mass="91221">MPIFHEPDETQPPRQSALPSTTPHHHERAGKPGNGFERPLLDPRPASPSLPSVSAQDVEIQYPSLLDRLELIERLKRVSSPTQLHVSPTAPPGPRKAGCGPYICTIADLPLQHGHRDGASDSRPSSQDRPNTPLLSPFRQRTSQPCTPDPLGHHASMGLEIARPRSALHSGDFSEKKEGWSQDNDGAHAALPLATSPVAPWHHSFPAAAPSPSRAEPSSQYQEEYWTSEHPSVNRVRAASQSSLSSFALLPPTSPLVQQSNNTDLDFSTRPSSRQSSTSPERGSRRHTFSPSSFETFRSRNLALSASGTPAARHIRKATATPYQAHQPRRSLSSFYQSQPHSIPQSPLLGSRRPSLSSEASPLHHAPMVGSYEESILRGRMSTTPSKPLNFIAKIGVLGRGNCKSNLRCPPHVAVPFPAVFYSYNSGNGRISDDSPSPYVGLIDLENSIVPPEQPAETSKRKRRQVVPDPGYDDLGTQMEDDAQILERKTQKDLRRKEKKKRRSTSPKAPPGGSYRIPQQGQLQIVIKNPNKTAVKLFLVPYDLSDMELGQKTFIRQRSYSAGPIIDMPLSNRKNLGTDRPEASLSSSDDPNERPILRYLIHLHICCPSKGRFYLYKSIRVVFANRVPDGKEKLRNEIQMPEPRYSTYKASRDSLASQVSSSAAAQLASDKAFRRRSAGLSLSQHMYNTTDGSTTRHRPQPPPPAVRFTGSPSHADFRSLTSGINPIPFALSRKPLDPTQPVTQDLMDVDLVHSLRPHDRSCHTPPPTLAEQTPQNSRSDAASFEKLNHGDVGYGGNAFSGVTTSPVSPGTGILARQLRGLDVEPDEHTF</sequence>
<feature type="region of interest" description="Disordered" evidence="1">
    <location>
        <begin position="679"/>
        <end position="721"/>
    </location>
</feature>
<reference evidence="3 4" key="1">
    <citation type="submission" date="2021-02" db="EMBL/GenBank/DDBJ databases">
        <title>Genome assembly of Pseudopithomyces chartarum.</title>
        <authorList>
            <person name="Jauregui R."/>
            <person name="Singh J."/>
            <person name="Voisey C."/>
        </authorList>
    </citation>
    <scope>NUCLEOTIDE SEQUENCE [LARGE SCALE GENOMIC DNA]</scope>
    <source>
        <strain evidence="3 4">AGR01</strain>
    </source>
</reference>
<protein>
    <recommendedName>
        <fullName evidence="2">Atos-like conserved domain-containing protein</fullName>
    </recommendedName>
</protein>
<feature type="region of interest" description="Disordered" evidence="1">
    <location>
        <begin position="449"/>
        <end position="519"/>
    </location>
</feature>
<feature type="region of interest" description="Disordered" evidence="1">
    <location>
        <begin position="251"/>
        <end position="293"/>
    </location>
</feature>
<dbReference type="InterPro" id="IPR025261">
    <property type="entry name" value="Atos-like_cons_dom"/>
</dbReference>
<evidence type="ECO:0000313" key="3">
    <source>
        <dbReference type="EMBL" id="KAK3201473.1"/>
    </source>
</evidence>
<dbReference type="EMBL" id="WVTA01000016">
    <property type="protein sequence ID" value="KAK3201473.1"/>
    <property type="molecule type" value="Genomic_DNA"/>
</dbReference>
<feature type="compositionally biased region" description="Basic and acidic residues" evidence="1">
    <location>
        <begin position="485"/>
        <end position="496"/>
    </location>
</feature>
<gene>
    <name evidence="3" type="ORF">GRF29_185g1020067</name>
</gene>
<dbReference type="InterPro" id="IPR033473">
    <property type="entry name" value="Atos-like_C"/>
</dbReference>
<feature type="compositionally biased region" description="Low complexity" evidence="1">
    <location>
        <begin position="202"/>
        <end position="219"/>
    </location>
</feature>
<feature type="region of interest" description="Disordered" evidence="1">
    <location>
        <begin position="319"/>
        <end position="367"/>
    </location>
</feature>
<organism evidence="3 4">
    <name type="scientific">Pseudopithomyces chartarum</name>
    <dbReference type="NCBI Taxonomy" id="1892770"/>
    <lineage>
        <taxon>Eukaryota</taxon>
        <taxon>Fungi</taxon>
        <taxon>Dikarya</taxon>
        <taxon>Ascomycota</taxon>
        <taxon>Pezizomycotina</taxon>
        <taxon>Dothideomycetes</taxon>
        <taxon>Pleosporomycetidae</taxon>
        <taxon>Pleosporales</taxon>
        <taxon>Massarineae</taxon>
        <taxon>Didymosphaeriaceae</taxon>
        <taxon>Pseudopithomyces</taxon>
    </lineage>
</organism>
<feature type="region of interest" description="Disordered" evidence="1">
    <location>
        <begin position="1"/>
        <end position="59"/>
    </location>
</feature>
<feature type="compositionally biased region" description="Polar residues" evidence="1">
    <location>
        <begin position="257"/>
        <end position="266"/>
    </location>
</feature>
<dbReference type="PANTHER" id="PTHR13199:SF11">
    <property type="entry name" value="PROTEIN ATOSSA"/>
    <property type="match status" value="1"/>
</dbReference>
<feature type="region of interest" description="Disordered" evidence="1">
    <location>
        <begin position="202"/>
        <end position="226"/>
    </location>
</feature>
<feature type="compositionally biased region" description="Low complexity" evidence="1">
    <location>
        <begin position="268"/>
        <end position="280"/>
    </location>
</feature>
<dbReference type="Proteomes" id="UP001280581">
    <property type="component" value="Unassembled WGS sequence"/>
</dbReference>
<dbReference type="AlphaFoldDB" id="A0AAN6RF06"/>
<dbReference type="InterPro" id="IPR051506">
    <property type="entry name" value="ATOS_Transcription_Regulators"/>
</dbReference>
<feature type="compositionally biased region" description="Polar residues" evidence="1">
    <location>
        <begin position="680"/>
        <end position="693"/>
    </location>
</feature>
<feature type="compositionally biased region" description="Polar residues" evidence="1">
    <location>
        <begin position="330"/>
        <end position="345"/>
    </location>
</feature>
<comment type="caution">
    <text evidence="3">The sequence shown here is derived from an EMBL/GenBank/DDBJ whole genome shotgun (WGS) entry which is preliminary data.</text>
</comment>
<feature type="region of interest" description="Disordered" evidence="1">
    <location>
        <begin position="571"/>
        <end position="591"/>
    </location>
</feature>
<feature type="domain" description="Atos-like conserved" evidence="2">
    <location>
        <begin position="368"/>
        <end position="440"/>
    </location>
</feature>
<keyword evidence="4" id="KW-1185">Reference proteome</keyword>
<feature type="compositionally biased region" description="Polar residues" evidence="1">
    <location>
        <begin position="122"/>
        <end position="146"/>
    </location>
</feature>
<feature type="compositionally biased region" description="Low complexity" evidence="1">
    <location>
        <begin position="346"/>
        <end position="358"/>
    </location>
</feature>
<dbReference type="Pfam" id="PF13915">
    <property type="entry name" value="DUF4210"/>
    <property type="match status" value="1"/>
</dbReference>
<evidence type="ECO:0000259" key="2">
    <source>
        <dbReference type="SMART" id="SM01177"/>
    </source>
</evidence>
<accession>A0AAN6RF06</accession>
<feature type="compositionally biased region" description="Polar residues" evidence="1">
    <location>
        <begin position="12"/>
        <end position="22"/>
    </location>
</feature>
<dbReference type="Pfam" id="PF13889">
    <property type="entry name" value="Chromosome_seg"/>
    <property type="match status" value="1"/>
</dbReference>